<organism evidence="3 4">
    <name type="scientific">Eimeria praecox</name>
    <dbReference type="NCBI Taxonomy" id="51316"/>
    <lineage>
        <taxon>Eukaryota</taxon>
        <taxon>Sar</taxon>
        <taxon>Alveolata</taxon>
        <taxon>Apicomplexa</taxon>
        <taxon>Conoidasida</taxon>
        <taxon>Coccidia</taxon>
        <taxon>Eucoccidiorida</taxon>
        <taxon>Eimeriorina</taxon>
        <taxon>Eimeriidae</taxon>
        <taxon>Eimeria</taxon>
    </lineage>
</organism>
<dbReference type="VEuPathDB" id="ToxoDB:EPH_0063430"/>
<feature type="region of interest" description="Disordered" evidence="1">
    <location>
        <begin position="33"/>
        <end position="52"/>
    </location>
</feature>
<feature type="region of interest" description="Disordered" evidence="1">
    <location>
        <begin position="232"/>
        <end position="278"/>
    </location>
</feature>
<feature type="domain" description="B-block binding subunit of TFIIIC" evidence="2">
    <location>
        <begin position="176"/>
        <end position="227"/>
    </location>
</feature>
<dbReference type="AlphaFoldDB" id="U6GYY6"/>
<reference evidence="3" key="1">
    <citation type="submission" date="2013-10" db="EMBL/GenBank/DDBJ databases">
        <title>Genomic analysis of the causative agents of coccidiosis in chickens.</title>
        <authorList>
            <person name="Reid A.J."/>
            <person name="Blake D."/>
            <person name="Billington K."/>
            <person name="Browne H."/>
            <person name="Dunn M."/>
            <person name="Hung S."/>
            <person name="Kawahara F."/>
            <person name="Miranda-Saavedra D."/>
            <person name="Mourier T."/>
            <person name="Nagra H."/>
            <person name="Otto T.D."/>
            <person name="Rawlings N."/>
            <person name="Sanchez A."/>
            <person name="Sanders M."/>
            <person name="Subramaniam C."/>
            <person name="Tay Y."/>
            <person name="Dear P."/>
            <person name="Doerig C."/>
            <person name="Gruber A."/>
            <person name="Parkinson J."/>
            <person name="Shirley M."/>
            <person name="Wan K.L."/>
            <person name="Berriman M."/>
            <person name="Tomley F."/>
            <person name="Pain A."/>
        </authorList>
    </citation>
    <scope>NUCLEOTIDE SEQUENCE [LARGE SCALE GENOMIC DNA]</scope>
    <source>
        <strain evidence="3">Houghton</strain>
    </source>
</reference>
<dbReference type="EMBL" id="HG693785">
    <property type="protein sequence ID" value="CDI85410.1"/>
    <property type="molecule type" value="Genomic_DNA"/>
</dbReference>
<dbReference type="Proteomes" id="UP000018201">
    <property type="component" value="Unassembled WGS sequence"/>
</dbReference>
<accession>U6GYY6</accession>
<feature type="compositionally biased region" description="Low complexity" evidence="1">
    <location>
        <begin position="37"/>
        <end position="52"/>
    </location>
</feature>
<evidence type="ECO:0000313" key="4">
    <source>
        <dbReference type="Proteomes" id="UP000018201"/>
    </source>
</evidence>
<evidence type="ECO:0000259" key="2">
    <source>
        <dbReference type="Pfam" id="PF04182"/>
    </source>
</evidence>
<reference evidence="3" key="2">
    <citation type="submission" date="2013-10" db="EMBL/GenBank/DDBJ databases">
        <authorList>
            <person name="Aslett M."/>
        </authorList>
    </citation>
    <scope>NUCLEOTIDE SEQUENCE [LARGE SCALE GENOMIC DNA]</scope>
    <source>
        <strain evidence="3">Houghton</strain>
    </source>
</reference>
<evidence type="ECO:0000256" key="1">
    <source>
        <dbReference type="SAM" id="MobiDB-lite"/>
    </source>
</evidence>
<proteinExistence type="predicted"/>
<feature type="compositionally biased region" description="Low complexity" evidence="1">
    <location>
        <begin position="269"/>
        <end position="278"/>
    </location>
</feature>
<evidence type="ECO:0000313" key="3">
    <source>
        <dbReference type="EMBL" id="CDI85410.1"/>
    </source>
</evidence>
<feature type="compositionally biased region" description="Gly residues" evidence="1">
    <location>
        <begin position="237"/>
        <end position="247"/>
    </location>
</feature>
<dbReference type="Pfam" id="PF04182">
    <property type="entry name" value="B-block_TFIIIC"/>
    <property type="match status" value="1"/>
</dbReference>
<sequence>MQQENDYDLDPFMRALLWRSLYRCPDVHFTTLSSYSPQQQRPPAAAATEDAEPAAAAAAATAAAAAKSSKKTPLPWRDPAIPPDLPVVSVVSSSPFERPREAAAGDTGQVLALPADAAAAAATATAAAAADACREQQRQWLLTTCNTPGPSAVPLLLLTEVDAAADKTDLERRAAEIPFQILRNIASHKEHGQWQYCLAQELQLEPKTVFHHLKPLYRDELICHMQLAIPPTHKLGRGGGPSRGKGGPPDAQGPEEALRGPGGPGAPGTPGASPSRGAARTNLTVSALLWSSAFFSPLRLPTHLRGLVASPPCCGAAPSSPPSDCLHT</sequence>
<gene>
    <name evidence="3" type="ORF">EPH_0063430</name>
</gene>
<protein>
    <recommendedName>
        <fullName evidence="2">B-block binding subunit of TFIIIC domain-containing protein</fullName>
    </recommendedName>
</protein>
<keyword evidence="4" id="KW-1185">Reference proteome</keyword>
<dbReference type="OrthoDB" id="10604339at2759"/>
<dbReference type="InterPro" id="IPR007309">
    <property type="entry name" value="TFIIIC_Bblock-bd"/>
</dbReference>
<name>U6GYY6_9EIME</name>